<proteinExistence type="predicted"/>
<dbReference type="NCBIfam" id="TIGR03661">
    <property type="entry name" value="T1SS_VCA0849"/>
    <property type="match status" value="1"/>
</dbReference>
<evidence type="ECO:0000313" key="3">
    <source>
        <dbReference type="Proteomes" id="UP001168107"/>
    </source>
</evidence>
<comment type="caution">
    <text evidence="2">The sequence shown here is derived from an EMBL/GenBank/DDBJ whole genome shotgun (WGS) entry which is preliminary data.</text>
</comment>
<name>A0ABT7Q458_9GAMM</name>
<reference evidence="2" key="1">
    <citation type="submission" date="2024-05" db="EMBL/GenBank/DDBJ databases">
        <title>WGS of Aeromonas isolates.</title>
        <authorList>
            <person name="Lee H."/>
        </authorList>
    </citation>
    <scope>NUCLEOTIDE SEQUENCE</scope>
    <source>
        <strain evidence="2">SU58-3</strain>
    </source>
</reference>
<sequence>MVDFSKAEGDKLDLSDLLDHDGSRNQTDLKSLLSVFQDSEGVHLQVKETSTAPVTQEIVLMNHTFDSLTGSAASTSSQVIDYMLSNNLLDIDK</sequence>
<accession>A0ABT7Q458</accession>
<keyword evidence="3" id="KW-1185">Reference proteome</keyword>
<evidence type="ECO:0000313" key="2">
    <source>
        <dbReference type="EMBL" id="MDM5074115.1"/>
    </source>
</evidence>
<dbReference type="InterPro" id="IPR019960">
    <property type="entry name" value="T1SS_VCA0849"/>
</dbReference>
<gene>
    <name evidence="2" type="ORF">OB935_20120</name>
</gene>
<evidence type="ECO:0000256" key="1">
    <source>
        <dbReference type="SAM" id="MobiDB-lite"/>
    </source>
</evidence>
<dbReference type="Proteomes" id="UP001168107">
    <property type="component" value="Unassembled WGS sequence"/>
</dbReference>
<dbReference type="EMBL" id="JAOPLL010000017">
    <property type="protein sequence ID" value="MDM5074115.1"/>
    <property type="molecule type" value="Genomic_DNA"/>
</dbReference>
<feature type="compositionally biased region" description="Basic and acidic residues" evidence="1">
    <location>
        <begin position="1"/>
        <end position="23"/>
    </location>
</feature>
<protein>
    <submittedName>
        <fullName evidence="2">Type I secretion C-terminal target domain-containing protein</fullName>
    </submittedName>
</protein>
<feature type="region of interest" description="Disordered" evidence="1">
    <location>
        <begin position="1"/>
        <end position="24"/>
    </location>
</feature>
<organism evidence="2 3">
    <name type="scientific">Aeromonas bestiarum</name>
    <dbReference type="NCBI Taxonomy" id="105751"/>
    <lineage>
        <taxon>Bacteria</taxon>
        <taxon>Pseudomonadati</taxon>
        <taxon>Pseudomonadota</taxon>
        <taxon>Gammaproteobacteria</taxon>
        <taxon>Aeromonadales</taxon>
        <taxon>Aeromonadaceae</taxon>
        <taxon>Aeromonas</taxon>
    </lineage>
</organism>